<dbReference type="GO" id="GO:0048038">
    <property type="term" value="F:quinone binding"/>
    <property type="evidence" value="ECO:0007669"/>
    <property type="project" value="TreeGrafter"/>
</dbReference>
<name>A0A198A005_9BACL</name>
<dbReference type="Gene3D" id="3.40.50.720">
    <property type="entry name" value="NAD(P)-binding Rossmann-like Domain"/>
    <property type="match status" value="1"/>
</dbReference>
<dbReference type="PRINTS" id="PR00080">
    <property type="entry name" value="SDRFAMILY"/>
</dbReference>
<dbReference type="PRINTS" id="PR00081">
    <property type="entry name" value="GDHRDH"/>
</dbReference>
<sequence length="253" mass="27477">MEWRSKMLLEGKVALITGASKGIGRATALVFAKNGASVILNGRNEEDLQSIAVEINEISEHAPLVLRYDITNVEEVKQAFQQIHGQYKRLDVLVNNAGILHDGLLGYMQQDKINEMYDVNVMATILHMQYATRLMMRKKSGSIINLSSILGRFGDVGQVGYAASKAAVIGATLAAAKEFASSNIRINAVAPGFIETDMTVKLSEEKYKDRLSSIHMGRAGKPEEVANTILFLASELSSYVTGQLLGVDGGMVV</sequence>
<dbReference type="NCBIfam" id="NF009466">
    <property type="entry name" value="PRK12826.1-2"/>
    <property type="match status" value="1"/>
</dbReference>
<keyword evidence="2" id="KW-0560">Oxidoreductase</keyword>
<dbReference type="InterPro" id="IPR057326">
    <property type="entry name" value="KR_dom"/>
</dbReference>
<comment type="similarity">
    <text evidence="1">Belongs to the short-chain dehydrogenases/reductases (SDR) family.</text>
</comment>
<dbReference type="SMART" id="SM00822">
    <property type="entry name" value="PKS_KR"/>
    <property type="match status" value="1"/>
</dbReference>
<dbReference type="InterPro" id="IPR036291">
    <property type="entry name" value="NAD(P)-bd_dom_sf"/>
</dbReference>
<dbReference type="PANTHER" id="PTHR42760:SF133">
    <property type="entry name" value="3-OXOACYL-[ACYL-CARRIER-PROTEIN] REDUCTASE"/>
    <property type="match status" value="1"/>
</dbReference>
<comment type="caution">
    <text evidence="4">The sequence shown here is derived from an EMBL/GenBank/DDBJ whole genome shotgun (WGS) entry which is preliminary data.</text>
</comment>
<reference evidence="4 5" key="1">
    <citation type="submission" date="2016-05" db="EMBL/GenBank/DDBJ databases">
        <title>Paenibacillus sp. 1ZS3-15 nov., isolated from the rhizosphere soil.</title>
        <authorList>
            <person name="Zhang X.X."/>
            <person name="Zhang J."/>
        </authorList>
    </citation>
    <scope>NUCLEOTIDE SEQUENCE [LARGE SCALE GENOMIC DNA]</scope>
    <source>
        <strain evidence="4 5">1ZS3-15</strain>
    </source>
</reference>
<dbReference type="AlphaFoldDB" id="A0A198A005"/>
<protein>
    <submittedName>
        <fullName evidence="4">3-oxoacyl-ACP reductase</fullName>
    </submittedName>
</protein>
<evidence type="ECO:0000256" key="1">
    <source>
        <dbReference type="ARBA" id="ARBA00006484"/>
    </source>
</evidence>
<dbReference type="Proteomes" id="UP000078454">
    <property type="component" value="Unassembled WGS sequence"/>
</dbReference>
<evidence type="ECO:0000313" key="4">
    <source>
        <dbReference type="EMBL" id="OAS14505.1"/>
    </source>
</evidence>
<dbReference type="SUPFAM" id="SSF51735">
    <property type="entry name" value="NAD(P)-binding Rossmann-fold domains"/>
    <property type="match status" value="1"/>
</dbReference>
<evidence type="ECO:0000256" key="2">
    <source>
        <dbReference type="ARBA" id="ARBA00023002"/>
    </source>
</evidence>
<dbReference type="InterPro" id="IPR002347">
    <property type="entry name" value="SDR_fam"/>
</dbReference>
<evidence type="ECO:0000313" key="5">
    <source>
        <dbReference type="Proteomes" id="UP000078454"/>
    </source>
</evidence>
<organism evidence="4 5">
    <name type="scientific">Paenibacillus oryzisoli</name>
    <dbReference type="NCBI Taxonomy" id="1850517"/>
    <lineage>
        <taxon>Bacteria</taxon>
        <taxon>Bacillati</taxon>
        <taxon>Bacillota</taxon>
        <taxon>Bacilli</taxon>
        <taxon>Bacillales</taxon>
        <taxon>Paenibacillaceae</taxon>
        <taxon>Paenibacillus</taxon>
    </lineage>
</organism>
<dbReference type="FunFam" id="3.40.50.720:FF:000173">
    <property type="entry name" value="3-oxoacyl-[acyl-carrier protein] reductase"/>
    <property type="match status" value="1"/>
</dbReference>
<accession>A0A198A005</accession>
<evidence type="ECO:0000259" key="3">
    <source>
        <dbReference type="SMART" id="SM00822"/>
    </source>
</evidence>
<dbReference type="PANTHER" id="PTHR42760">
    <property type="entry name" value="SHORT-CHAIN DEHYDROGENASES/REDUCTASES FAMILY MEMBER"/>
    <property type="match status" value="1"/>
</dbReference>
<keyword evidence="5" id="KW-1185">Reference proteome</keyword>
<feature type="domain" description="Ketoreductase" evidence="3">
    <location>
        <begin position="12"/>
        <end position="197"/>
    </location>
</feature>
<dbReference type="GO" id="GO:0016616">
    <property type="term" value="F:oxidoreductase activity, acting on the CH-OH group of donors, NAD or NADP as acceptor"/>
    <property type="evidence" value="ECO:0007669"/>
    <property type="project" value="TreeGrafter"/>
</dbReference>
<dbReference type="EMBL" id="LYPB01000089">
    <property type="protein sequence ID" value="OAS14505.1"/>
    <property type="molecule type" value="Genomic_DNA"/>
</dbReference>
<proteinExistence type="inferred from homology"/>
<dbReference type="GO" id="GO:0006633">
    <property type="term" value="P:fatty acid biosynthetic process"/>
    <property type="evidence" value="ECO:0007669"/>
    <property type="project" value="TreeGrafter"/>
</dbReference>
<dbReference type="Pfam" id="PF13561">
    <property type="entry name" value="adh_short_C2"/>
    <property type="match status" value="1"/>
</dbReference>
<dbReference type="NCBIfam" id="NF005559">
    <property type="entry name" value="PRK07231.1"/>
    <property type="match status" value="1"/>
</dbReference>
<gene>
    <name evidence="4" type="ORF">A8708_33950</name>
</gene>
<dbReference type="STRING" id="1850517.A8708_33950"/>